<evidence type="ECO:0000256" key="1">
    <source>
        <dbReference type="SAM" id="MobiDB-lite"/>
    </source>
</evidence>
<name>A0A061SEM4_9CHLO</name>
<organism evidence="3">
    <name type="scientific">Tetraselmis sp. GSL018</name>
    <dbReference type="NCBI Taxonomy" id="582737"/>
    <lineage>
        <taxon>Eukaryota</taxon>
        <taxon>Viridiplantae</taxon>
        <taxon>Chlorophyta</taxon>
        <taxon>core chlorophytes</taxon>
        <taxon>Chlorodendrophyceae</taxon>
        <taxon>Chlorodendrales</taxon>
        <taxon>Chlorodendraceae</taxon>
        <taxon>Tetraselmis</taxon>
    </lineage>
</organism>
<dbReference type="PANTHER" id="PTHR47559">
    <property type="entry name" value="OS03G0844900 PROTEIN"/>
    <property type="match status" value="1"/>
</dbReference>
<sequence>MQVFARNISCLVAERWPSVNTSVKAKCSLRVASSQMRAQTGLVQLRQVKLRANSLTGPTRPANVPDESDTEEAKQDLQKNEMDVFRMESWAKILDAKKTGNSETILLVRYNNSGFVAKCHGITGFIPYSHVDPAKLPPKGEEGAVDQFKAMLGTHLTVKVIEADVKADRIIFSETECLKEQCMRGINVGDIRDGVVRNVTDYGAFVVLKGPDGKTSSALGLLHKSEMTWDSNTVVTDLLQPGQDVTVKIIGVDPQKGRISLSSKQCQDDPVLASLDTVFAVEDDPSVVWEESGSLLEGLDELCRELRSEDGVLLVTPGRQAEVPRVSAPDLQIFMTKQQVTDGFNLVARLGTRVQEVHVATDLRREQMKVVLRNALNRLGAK</sequence>
<dbReference type="GO" id="GO:0003676">
    <property type="term" value="F:nucleic acid binding"/>
    <property type="evidence" value="ECO:0007669"/>
    <property type="project" value="InterPro"/>
</dbReference>
<dbReference type="AlphaFoldDB" id="A0A061SEM4"/>
<protein>
    <submittedName>
        <fullName evidence="3">Nucleic acid-binding protein</fullName>
    </submittedName>
</protein>
<dbReference type="PANTHER" id="PTHR47559:SF1">
    <property type="entry name" value="OS03G0844900 PROTEIN"/>
    <property type="match status" value="1"/>
</dbReference>
<dbReference type="PROSITE" id="PS50126">
    <property type="entry name" value="S1"/>
    <property type="match status" value="1"/>
</dbReference>
<dbReference type="InterPro" id="IPR012340">
    <property type="entry name" value="NA-bd_OB-fold"/>
</dbReference>
<dbReference type="SUPFAM" id="SSF50249">
    <property type="entry name" value="Nucleic acid-binding proteins"/>
    <property type="match status" value="1"/>
</dbReference>
<dbReference type="InterPro" id="IPR052757">
    <property type="entry name" value="Ribosomal_protein_S1"/>
</dbReference>
<accession>A0A061SEM4</accession>
<proteinExistence type="predicted"/>
<dbReference type="Pfam" id="PF00575">
    <property type="entry name" value="S1"/>
    <property type="match status" value="1"/>
</dbReference>
<evidence type="ECO:0000259" key="2">
    <source>
        <dbReference type="PROSITE" id="PS50126"/>
    </source>
</evidence>
<feature type="region of interest" description="Disordered" evidence="1">
    <location>
        <begin position="54"/>
        <end position="75"/>
    </location>
</feature>
<dbReference type="EMBL" id="GBEZ01003638">
    <property type="protein sequence ID" value="JAC81519.1"/>
    <property type="molecule type" value="Transcribed_RNA"/>
</dbReference>
<dbReference type="SMART" id="SM00316">
    <property type="entry name" value="S1"/>
    <property type="match status" value="2"/>
</dbReference>
<dbReference type="InterPro" id="IPR003029">
    <property type="entry name" value="S1_domain"/>
</dbReference>
<feature type="domain" description="S1 motif" evidence="2">
    <location>
        <begin position="189"/>
        <end position="264"/>
    </location>
</feature>
<reference evidence="3" key="1">
    <citation type="submission" date="2014-05" db="EMBL/GenBank/DDBJ databases">
        <title>The transcriptome of the halophilic microalga Tetraselmis sp. GSL018 isolated from the Great Salt Lake, Utah.</title>
        <authorList>
            <person name="Jinkerson R.E."/>
            <person name="D'Adamo S."/>
            <person name="Posewitz M.C."/>
        </authorList>
    </citation>
    <scope>NUCLEOTIDE SEQUENCE</scope>
    <source>
        <strain evidence="3">GSL018</strain>
    </source>
</reference>
<evidence type="ECO:0000313" key="3">
    <source>
        <dbReference type="EMBL" id="JAC81519.1"/>
    </source>
</evidence>
<gene>
    <name evidence="3" type="ORF">TSPGSL018_7740</name>
</gene>
<dbReference type="Gene3D" id="2.40.50.140">
    <property type="entry name" value="Nucleic acid-binding proteins"/>
    <property type="match status" value="1"/>
</dbReference>